<dbReference type="SUPFAM" id="SSF144232">
    <property type="entry name" value="HIT/MYND zinc finger-like"/>
    <property type="match status" value="1"/>
</dbReference>
<dbReference type="PROSITE" id="PS50865">
    <property type="entry name" value="ZF_MYND_2"/>
    <property type="match status" value="1"/>
</dbReference>
<keyword evidence="2 4" id="KW-0863">Zinc-finger</keyword>
<reference evidence="7" key="2">
    <citation type="submission" date="2023-05" db="EMBL/GenBank/DDBJ databases">
        <authorList>
            <consortium name="Lawrence Berkeley National Laboratory"/>
            <person name="Steindorff A."/>
            <person name="Hensen N."/>
            <person name="Bonometti L."/>
            <person name="Westerberg I."/>
            <person name="Brannstrom I.O."/>
            <person name="Guillou S."/>
            <person name="Cros-Aarteil S."/>
            <person name="Calhoun S."/>
            <person name="Haridas S."/>
            <person name="Kuo A."/>
            <person name="Mondo S."/>
            <person name="Pangilinan J."/>
            <person name="Riley R."/>
            <person name="Labutti K."/>
            <person name="Andreopoulos B."/>
            <person name="Lipzen A."/>
            <person name="Chen C."/>
            <person name="Yanf M."/>
            <person name="Daum C."/>
            <person name="Ng V."/>
            <person name="Clum A."/>
            <person name="Ohm R."/>
            <person name="Martin F."/>
            <person name="Silar P."/>
            <person name="Natvig D."/>
            <person name="Lalanne C."/>
            <person name="Gautier V."/>
            <person name="Ament-Velasquez S.L."/>
            <person name="Kruys A."/>
            <person name="Hutchinson M.I."/>
            <person name="Powell A.J."/>
            <person name="Barry K."/>
            <person name="Miller A.N."/>
            <person name="Grigoriev I.V."/>
            <person name="Debuchy R."/>
            <person name="Gladieux P."/>
            <person name="Thoren M.H."/>
            <person name="Johannesson H."/>
        </authorList>
    </citation>
    <scope>NUCLEOTIDE SEQUENCE</scope>
    <source>
        <strain evidence="7">PSN243</strain>
    </source>
</reference>
<keyword evidence="1" id="KW-0479">Metal-binding</keyword>
<dbReference type="Gene3D" id="6.10.140.2220">
    <property type="match status" value="1"/>
</dbReference>
<dbReference type="EMBL" id="MU865916">
    <property type="protein sequence ID" value="KAK4454674.1"/>
    <property type="molecule type" value="Genomic_DNA"/>
</dbReference>
<sequence>MNHSNCNYRDVFDSLTSHLIPLILCFFTFSSATLLRTCWKISSDNPTSLGMAPPGTRLTTSERGRALTATRPFAPGDLIATFFNPILALPDGPSMRTTCNYCLRTKASLDRPLRTCSACKAAVYCDPVCQRAHWKAVHKTECAMFTRVRTNVGKDWLPTPTRAVAQVLLLLQARDGAAEAAFGKVGTLEGNVQGFREDEKVWADFELQAMAAVVYGGLLESEEMLSTAREILCKIQTNAFNRLDADTGMAGIFLDAELSMINHSCVPNAFIGFDKRTAMLRAERDIAVGDEIEISYIDNTLPKPAREEGLRLYHFECRCARCADDLDVYQIASKSPVIRLNKFSLQPDLGRFTSPPINAAGVSSTVMETAYKAWRAGGASGSDATVTQRQWKLCKALAEARMWAIEPIPSTILQAVSLCQADTKTWAYALPLSCFLSTECDPFKLVAPFTPWRVKGMMMLAKLLGETARLTATGDLAKTCPDRALLGILERSDQMCMCEGVLRLVVHWATIGASQDWDILKEAKEMLQELETLEGREKESALLRIWATNPDDPEANAFFQHAVLNPVNELAALAIGIMDGQLWSPNSSAIVKR</sequence>
<dbReference type="AlphaFoldDB" id="A0AAV9H3X7"/>
<organism evidence="7 8">
    <name type="scientific">Podospora aff. communis PSN243</name>
    <dbReference type="NCBI Taxonomy" id="3040156"/>
    <lineage>
        <taxon>Eukaryota</taxon>
        <taxon>Fungi</taxon>
        <taxon>Dikarya</taxon>
        <taxon>Ascomycota</taxon>
        <taxon>Pezizomycotina</taxon>
        <taxon>Sordariomycetes</taxon>
        <taxon>Sordariomycetidae</taxon>
        <taxon>Sordariales</taxon>
        <taxon>Podosporaceae</taxon>
        <taxon>Podospora</taxon>
    </lineage>
</organism>
<feature type="domain" description="MYND-type" evidence="6">
    <location>
        <begin position="99"/>
        <end position="142"/>
    </location>
</feature>
<dbReference type="InterPro" id="IPR046341">
    <property type="entry name" value="SET_dom_sf"/>
</dbReference>
<evidence type="ECO:0000256" key="3">
    <source>
        <dbReference type="ARBA" id="ARBA00022833"/>
    </source>
</evidence>
<dbReference type="InterPro" id="IPR001214">
    <property type="entry name" value="SET_dom"/>
</dbReference>
<dbReference type="Gene3D" id="1.10.220.160">
    <property type="match status" value="1"/>
</dbReference>
<dbReference type="PANTHER" id="PTHR12197:SF251">
    <property type="entry name" value="EG:BACR7C10.4 PROTEIN"/>
    <property type="match status" value="1"/>
</dbReference>
<evidence type="ECO:0000259" key="5">
    <source>
        <dbReference type="PROSITE" id="PS50280"/>
    </source>
</evidence>
<dbReference type="PROSITE" id="PS50280">
    <property type="entry name" value="SET"/>
    <property type="match status" value="1"/>
</dbReference>
<evidence type="ECO:0000256" key="4">
    <source>
        <dbReference type="PROSITE-ProRule" id="PRU00134"/>
    </source>
</evidence>
<keyword evidence="3" id="KW-0862">Zinc</keyword>
<feature type="domain" description="SET" evidence="5">
    <location>
        <begin position="53"/>
        <end position="297"/>
    </location>
</feature>
<dbReference type="SUPFAM" id="SSF82199">
    <property type="entry name" value="SET domain"/>
    <property type="match status" value="1"/>
</dbReference>
<evidence type="ECO:0000256" key="2">
    <source>
        <dbReference type="ARBA" id="ARBA00022771"/>
    </source>
</evidence>
<evidence type="ECO:0000259" key="6">
    <source>
        <dbReference type="PROSITE" id="PS50865"/>
    </source>
</evidence>
<evidence type="ECO:0008006" key="9">
    <source>
        <dbReference type="Google" id="ProtNLM"/>
    </source>
</evidence>
<name>A0AAV9H3X7_9PEZI</name>
<dbReference type="Pfam" id="PF01753">
    <property type="entry name" value="zf-MYND"/>
    <property type="match status" value="1"/>
</dbReference>
<dbReference type="GO" id="GO:0008270">
    <property type="term" value="F:zinc ion binding"/>
    <property type="evidence" value="ECO:0007669"/>
    <property type="project" value="UniProtKB-KW"/>
</dbReference>
<reference evidence="7" key="1">
    <citation type="journal article" date="2023" name="Mol. Phylogenet. Evol.">
        <title>Genome-scale phylogeny and comparative genomics of the fungal order Sordariales.</title>
        <authorList>
            <person name="Hensen N."/>
            <person name="Bonometti L."/>
            <person name="Westerberg I."/>
            <person name="Brannstrom I.O."/>
            <person name="Guillou S."/>
            <person name="Cros-Aarteil S."/>
            <person name="Calhoun S."/>
            <person name="Haridas S."/>
            <person name="Kuo A."/>
            <person name="Mondo S."/>
            <person name="Pangilinan J."/>
            <person name="Riley R."/>
            <person name="LaButti K."/>
            <person name="Andreopoulos B."/>
            <person name="Lipzen A."/>
            <person name="Chen C."/>
            <person name="Yan M."/>
            <person name="Daum C."/>
            <person name="Ng V."/>
            <person name="Clum A."/>
            <person name="Steindorff A."/>
            <person name="Ohm R.A."/>
            <person name="Martin F."/>
            <person name="Silar P."/>
            <person name="Natvig D.O."/>
            <person name="Lalanne C."/>
            <person name="Gautier V."/>
            <person name="Ament-Velasquez S.L."/>
            <person name="Kruys A."/>
            <person name="Hutchinson M.I."/>
            <person name="Powell A.J."/>
            <person name="Barry K."/>
            <person name="Miller A.N."/>
            <person name="Grigoriev I.V."/>
            <person name="Debuchy R."/>
            <person name="Gladieux P."/>
            <person name="Hiltunen Thoren M."/>
            <person name="Johannesson H."/>
        </authorList>
    </citation>
    <scope>NUCLEOTIDE SEQUENCE</scope>
    <source>
        <strain evidence="7">PSN243</strain>
    </source>
</reference>
<evidence type="ECO:0000313" key="8">
    <source>
        <dbReference type="Proteomes" id="UP001321760"/>
    </source>
</evidence>
<evidence type="ECO:0000313" key="7">
    <source>
        <dbReference type="EMBL" id="KAK4454674.1"/>
    </source>
</evidence>
<protein>
    <recommendedName>
        <fullName evidence="9">Suppressor of anucleate metulae protein B</fullName>
    </recommendedName>
</protein>
<comment type="caution">
    <text evidence="7">The sequence shown here is derived from an EMBL/GenBank/DDBJ whole genome shotgun (WGS) entry which is preliminary data.</text>
</comment>
<dbReference type="CDD" id="cd20071">
    <property type="entry name" value="SET_SMYD"/>
    <property type="match status" value="1"/>
</dbReference>
<dbReference type="Gene3D" id="2.170.270.10">
    <property type="entry name" value="SET domain"/>
    <property type="match status" value="1"/>
</dbReference>
<dbReference type="InterPro" id="IPR050869">
    <property type="entry name" value="H3K4_H4K5_MeTrfase"/>
</dbReference>
<keyword evidence="8" id="KW-1185">Reference proteome</keyword>
<dbReference type="PANTHER" id="PTHR12197">
    <property type="entry name" value="HISTONE-LYSINE N-METHYLTRANSFERASE SMYD"/>
    <property type="match status" value="1"/>
</dbReference>
<proteinExistence type="predicted"/>
<dbReference type="PROSITE" id="PS01360">
    <property type="entry name" value="ZF_MYND_1"/>
    <property type="match status" value="1"/>
</dbReference>
<accession>A0AAV9H3X7</accession>
<dbReference type="Proteomes" id="UP001321760">
    <property type="component" value="Unassembled WGS sequence"/>
</dbReference>
<gene>
    <name evidence="7" type="ORF">QBC34DRAFT_392352</name>
</gene>
<dbReference type="InterPro" id="IPR002893">
    <property type="entry name" value="Znf_MYND"/>
</dbReference>
<dbReference type="Pfam" id="PF00856">
    <property type="entry name" value="SET"/>
    <property type="match status" value="1"/>
</dbReference>
<evidence type="ECO:0000256" key="1">
    <source>
        <dbReference type="ARBA" id="ARBA00022723"/>
    </source>
</evidence>
<dbReference type="GO" id="GO:0005634">
    <property type="term" value="C:nucleus"/>
    <property type="evidence" value="ECO:0007669"/>
    <property type="project" value="TreeGrafter"/>
</dbReference>